<proteinExistence type="predicted"/>
<evidence type="ECO:0000313" key="2">
    <source>
        <dbReference type="Proteomes" id="UP000030170"/>
    </source>
</evidence>
<keyword evidence="2" id="KW-1185">Reference proteome</keyword>
<dbReference type="EMBL" id="JJML01000023">
    <property type="protein sequence ID" value="KGF72584.1"/>
    <property type="molecule type" value="Genomic_DNA"/>
</dbReference>
<dbReference type="Proteomes" id="UP000030170">
    <property type="component" value="Unassembled WGS sequence"/>
</dbReference>
<sequence length="88" mass="9582">MYFESNAKFLVEIPWEQGSDLMPDEVAAIAQSLKEFQVGESSEGKHLFRSGRAIVVAVVEIVLASVRSGIRCSFAKPGVVSDRVSRAP</sequence>
<comment type="caution">
    <text evidence="1">The sequence shown here is derived from an EMBL/GenBank/DDBJ whole genome shotgun (WGS) entry which is preliminary data.</text>
</comment>
<reference evidence="1 2" key="1">
    <citation type="journal article" date="2014" name="Mol. Ecol.">
        <title>Evolution of Synechococcus.</title>
        <authorList>
            <person name="Dvorak P."/>
            <person name="Casamatta D."/>
            <person name="Hasler P."/>
            <person name="Poulickova A."/>
            <person name="Ondrej V."/>
            <person name="Sanges R."/>
        </authorList>
    </citation>
    <scope>NUCLEOTIDE SEQUENCE [LARGE SCALE GENOMIC DNA]</scope>
    <source>
        <strain evidence="1 2">CAUP A 1101</strain>
    </source>
</reference>
<gene>
    <name evidence="1" type="ORF">DO97_07285</name>
</gene>
<evidence type="ECO:0000313" key="1">
    <source>
        <dbReference type="EMBL" id="KGF72584.1"/>
    </source>
</evidence>
<name>A0A098TJV6_9CYAN</name>
<organism evidence="1 2">
    <name type="scientific">Neosynechococcus sphagnicola sy1</name>
    <dbReference type="NCBI Taxonomy" id="1497020"/>
    <lineage>
        <taxon>Bacteria</taxon>
        <taxon>Bacillati</taxon>
        <taxon>Cyanobacteriota</taxon>
        <taxon>Cyanophyceae</taxon>
        <taxon>Neosynechococcales</taxon>
        <taxon>Neosynechococcaceae</taxon>
        <taxon>Neosynechococcus</taxon>
    </lineage>
</organism>
<accession>A0A098TJV6</accession>
<protein>
    <submittedName>
        <fullName evidence="1">Uncharacterized protein</fullName>
    </submittedName>
</protein>
<dbReference type="AlphaFoldDB" id="A0A098TJV6"/>